<dbReference type="Pfam" id="PF00990">
    <property type="entry name" value="GGDEF"/>
    <property type="match status" value="1"/>
</dbReference>
<sequence>MLDSASKPLSVSRVLFPMVFIVGALFVYGIFTVSKATQPQYELGNGVKYLQDEQQSMSLEEILQLPESAWQIEEKHAISHGLTNDAYWFQFSLPENVLNHARVIEIAYALIDHVEMWYVSNDKVVAHYRGGDTQPFSERYLPLTSLVFPIPPHAENVQVIMRIQTDGALRVPLRIWDKDRYLSYASDQATLMGLFFGFMLAMMLSNIFHYVTTGNSSFLSYSGYVFFLALAIATLNGLAYKYVWPNSAWFQQKAIAFVVMMALMCAFIFTKQLLNVGSHSGRLNKGLQLLIVGYGLLAFASLFLNSFITVRLLVVCVSVAMPVIYTVGVYCWYKGVSLARYYLLAWSVLLMSGFFAALEHADYVLLDVPSNYLLMIGGTIETFLLALALAINYRNQRDSLIAAQSKALEIEREARAAQEQMLLMREEAQEDLEYKVQERTLELEIALRELSEINRELELKNTIDPLTGLRNRRYFDKKYQAELRRSRREQTALSVVMIDIDHFKSINDQYGHLVGDECIQRVSKLLESSLKRGADEVCRYGGEEFVMVLPSTDKSGAVTLVDGIRQALADLDIATAAGKVNVTLSAGICTAVVRSEEDGKLMLEAADRQLYEAKSRGRNCVYATVFEHGNEQEQMG</sequence>
<dbReference type="SMART" id="SM00267">
    <property type="entry name" value="GGDEF"/>
    <property type="match status" value="1"/>
</dbReference>
<feature type="transmembrane region" description="Helical" evidence="4">
    <location>
        <begin position="12"/>
        <end position="31"/>
    </location>
</feature>
<dbReference type="InterPro" id="IPR011623">
    <property type="entry name" value="7TMR_DISM_rcpt_extracell_dom1"/>
</dbReference>
<evidence type="ECO:0000256" key="4">
    <source>
        <dbReference type="SAM" id="Phobius"/>
    </source>
</evidence>
<feature type="transmembrane region" description="Helical" evidence="4">
    <location>
        <begin position="254"/>
        <end position="274"/>
    </location>
</feature>
<dbReference type="PANTHER" id="PTHR45138:SF9">
    <property type="entry name" value="DIGUANYLATE CYCLASE DGCM-RELATED"/>
    <property type="match status" value="1"/>
</dbReference>
<protein>
    <recommendedName>
        <fullName evidence="1">diguanylate cyclase</fullName>
        <ecNumber evidence="1">2.7.7.65</ecNumber>
    </recommendedName>
</protein>
<dbReference type="Pfam" id="PF07695">
    <property type="entry name" value="7TMR-DISM_7TM"/>
    <property type="match status" value="1"/>
</dbReference>
<feature type="transmembrane region" description="Helical" evidence="4">
    <location>
        <begin position="223"/>
        <end position="242"/>
    </location>
</feature>
<evidence type="ECO:0000256" key="1">
    <source>
        <dbReference type="ARBA" id="ARBA00012528"/>
    </source>
</evidence>
<keyword evidence="4" id="KW-1133">Transmembrane helix</keyword>
<dbReference type="InterPro" id="IPR029787">
    <property type="entry name" value="Nucleotide_cyclase"/>
</dbReference>
<feature type="transmembrane region" description="Helical" evidence="4">
    <location>
        <begin position="191"/>
        <end position="211"/>
    </location>
</feature>
<dbReference type="InterPro" id="IPR050469">
    <property type="entry name" value="Diguanylate_Cyclase"/>
</dbReference>
<reference evidence="6 7" key="1">
    <citation type="submission" date="2022-10" db="EMBL/GenBank/DDBJ databases">
        <title>Aestuariibacter sp. AA17 isolated from Montipora capitata coral fragment.</title>
        <authorList>
            <person name="Emsley S.A."/>
            <person name="Pfannmuller K.M."/>
            <person name="Loughran R.M."/>
            <person name="Shlafstein M."/>
            <person name="Papke E."/>
            <person name="Saw J.H."/>
            <person name="Ushijima B."/>
            <person name="Videau P."/>
        </authorList>
    </citation>
    <scope>NUCLEOTIDE SEQUENCE [LARGE SCALE GENOMIC DNA]</scope>
    <source>
        <strain evidence="6 7">AA17</strain>
    </source>
</reference>
<dbReference type="InterPro" id="IPR000160">
    <property type="entry name" value="GGDEF_dom"/>
</dbReference>
<dbReference type="RefSeq" id="WP_263711866.1">
    <property type="nucleotide sequence ID" value="NZ_JAOWKX010000003.1"/>
</dbReference>
<dbReference type="CDD" id="cd01949">
    <property type="entry name" value="GGDEF"/>
    <property type="match status" value="1"/>
</dbReference>
<dbReference type="Pfam" id="PF07696">
    <property type="entry name" value="7TMR-DISMED2"/>
    <property type="match status" value="1"/>
</dbReference>
<dbReference type="EMBL" id="JAOWKX010000003">
    <property type="protein sequence ID" value="MCV2884586.1"/>
    <property type="molecule type" value="Genomic_DNA"/>
</dbReference>
<feature type="transmembrane region" description="Helical" evidence="4">
    <location>
        <begin position="340"/>
        <end position="358"/>
    </location>
</feature>
<dbReference type="SUPFAM" id="SSF55073">
    <property type="entry name" value="Nucleotide cyclase"/>
    <property type="match status" value="1"/>
</dbReference>
<name>A0ABT3A7C4_9ALTE</name>
<keyword evidence="6" id="KW-0808">Transferase</keyword>
<feature type="transmembrane region" description="Helical" evidence="4">
    <location>
        <begin position="310"/>
        <end position="333"/>
    </location>
</feature>
<dbReference type="PROSITE" id="PS50887">
    <property type="entry name" value="GGDEF"/>
    <property type="match status" value="1"/>
</dbReference>
<keyword evidence="6" id="KW-0548">Nucleotidyltransferase</keyword>
<gene>
    <name evidence="6" type="ORF">OE749_07755</name>
</gene>
<comment type="catalytic activity">
    <reaction evidence="2">
        <text>2 GTP = 3',3'-c-di-GMP + 2 diphosphate</text>
        <dbReference type="Rhea" id="RHEA:24898"/>
        <dbReference type="ChEBI" id="CHEBI:33019"/>
        <dbReference type="ChEBI" id="CHEBI:37565"/>
        <dbReference type="ChEBI" id="CHEBI:58805"/>
        <dbReference type="EC" id="2.7.7.65"/>
    </reaction>
</comment>
<dbReference type="Gene3D" id="2.60.40.2380">
    <property type="match status" value="1"/>
</dbReference>
<comment type="caution">
    <text evidence="6">The sequence shown here is derived from an EMBL/GenBank/DDBJ whole genome shotgun (WGS) entry which is preliminary data.</text>
</comment>
<evidence type="ECO:0000256" key="2">
    <source>
        <dbReference type="ARBA" id="ARBA00034247"/>
    </source>
</evidence>
<dbReference type="PANTHER" id="PTHR45138">
    <property type="entry name" value="REGULATORY COMPONENTS OF SENSORY TRANSDUCTION SYSTEM"/>
    <property type="match status" value="1"/>
</dbReference>
<feature type="domain" description="GGDEF" evidence="5">
    <location>
        <begin position="491"/>
        <end position="626"/>
    </location>
</feature>
<keyword evidence="4" id="KW-0472">Membrane</keyword>
<dbReference type="InterPro" id="IPR011622">
    <property type="entry name" value="7TMR_DISM_rcpt_extracell_dom2"/>
</dbReference>
<dbReference type="Gene3D" id="3.30.70.270">
    <property type="match status" value="1"/>
</dbReference>
<evidence type="ECO:0000256" key="3">
    <source>
        <dbReference type="SAM" id="Coils"/>
    </source>
</evidence>
<keyword evidence="7" id="KW-1185">Reference proteome</keyword>
<organism evidence="6 7">
    <name type="scientific">Fluctibacter corallii</name>
    <dbReference type="NCBI Taxonomy" id="2984329"/>
    <lineage>
        <taxon>Bacteria</taxon>
        <taxon>Pseudomonadati</taxon>
        <taxon>Pseudomonadota</taxon>
        <taxon>Gammaproteobacteria</taxon>
        <taxon>Alteromonadales</taxon>
        <taxon>Alteromonadaceae</taxon>
        <taxon>Fluctibacter</taxon>
    </lineage>
</organism>
<accession>A0ABT3A7C4</accession>
<keyword evidence="3" id="KW-0175">Coiled coil</keyword>
<evidence type="ECO:0000313" key="7">
    <source>
        <dbReference type="Proteomes" id="UP001652504"/>
    </source>
</evidence>
<evidence type="ECO:0000313" key="6">
    <source>
        <dbReference type="EMBL" id="MCV2884586.1"/>
    </source>
</evidence>
<dbReference type="EC" id="2.7.7.65" evidence="1"/>
<feature type="transmembrane region" description="Helical" evidence="4">
    <location>
        <begin position="370"/>
        <end position="391"/>
    </location>
</feature>
<dbReference type="Proteomes" id="UP001652504">
    <property type="component" value="Unassembled WGS sequence"/>
</dbReference>
<dbReference type="InterPro" id="IPR043128">
    <property type="entry name" value="Rev_trsase/Diguanyl_cyclase"/>
</dbReference>
<dbReference type="NCBIfam" id="TIGR00254">
    <property type="entry name" value="GGDEF"/>
    <property type="match status" value="1"/>
</dbReference>
<feature type="transmembrane region" description="Helical" evidence="4">
    <location>
        <begin position="286"/>
        <end position="304"/>
    </location>
</feature>
<feature type="coiled-coil region" evidence="3">
    <location>
        <begin position="400"/>
        <end position="460"/>
    </location>
</feature>
<keyword evidence="4" id="KW-0812">Transmembrane</keyword>
<proteinExistence type="predicted"/>
<dbReference type="GO" id="GO:0052621">
    <property type="term" value="F:diguanylate cyclase activity"/>
    <property type="evidence" value="ECO:0007669"/>
    <property type="project" value="UniProtKB-EC"/>
</dbReference>
<evidence type="ECO:0000259" key="5">
    <source>
        <dbReference type="PROSITE" id="PS50887"/>
    </source>
</evidence>